<comment type="caution">
    <text evidence="2">The sequence shown here is derived from an EMBL/GenBank/DDBJ whole genome shotgun (WGS) entry which is preliminary data.</text>
</comment>
<gene>
    <name evidence="2" type="ORF">GETHED_19650</name>
</gene>
<protein>
    <recommendedName>
        <fullName evidence="4">DUF4410 domain-containing protein</fullName>
    </recommendedName>
</protein>
<keyword evidence="1" id="KW-0732">Signal</keyword>
<dbReference type="RefSeq" id="WP_285608829.1">
    <property type="nucleotide sequence ID" value="NZ_BSDC01000002.1"/>
</dbReference>
<evidence type="ECO:0008006" key="4">
    <source>
        <dbReference type="Google" id="ProtNLM"/>
    </source>
</evidence>
<evidence type="ECO:0000313" key="3">
    <source>
        <dbReference type="Proteomes" id="UP001165044"/>
    </source>
</evidence>
<keyword evidence="3" id="KW-1185">Reference proteome</keyword>
<reference evidence="2" key="1">
    <citation type="journal article" date="2023" name="Antonie Van Leeuwenhoek">
        <title>Mesoterricola silvestris gen. nov., sp. nov., Mesoterricola sediminis sp. nov., Geothrix oryzae sp. nov., Geothrix edaphica sp. nov., Geothrix rubra sp. nov., and Geothrix limicola sp. nov., six novel members of Acidobacteriota isolated from soils.</title>
        <authorList>
            <person name="Itoh H."/>
            <person name="Sugisawa Y."/>
            <person name="Mise K."/>
            <person name="Xu Z."/>
            <person name="Kuniyasu M."/>
            <person name="Ushijima N."/>
            <person name="Kawano K."/>
            <person name="Kobayashi E."/>
            <person name="Shiratori Y."/>
            <person name="Masuda Y."/>
            <person name="Senoo K."/>
        </authorList>
    </citation>
    <scope>NUCLEOTIDE SEQUENCE</scope>
    <source>
        <strain evidence="2">Red802</strain>
    </source>
</reference>
<feature type="signal peptide" evidence="1">
    <location>
        <begin position="1"/>
        <end position="22"/>
    </location>
</feature>
<feature type="chain" id="PRO_5047322092" description="DUF4410 domain-containing protein" evidence="1">
    <location>
        <begin position="23"/>
        <end position="208"/>
    </location>
</feature>
<evidence type="ECO:0000313" key="2">
    <source>
        <dbReference type="EMBL" id="GLH67601.1"/>
    </source>
</evidence>
<dbReference type="EMBL" id="BSDC01000002">
    <property type="protein sequence ID" value="GLH67601.1"/>
    <property type="molecule type" value="Genomic_DNA"/>
</dbReference>
<sequence>MRLRSPLRFLLLCAGLMPGLLAADGPTIDTPLVWKPTSKLLEATGTLNLTPFAARKIVFLPITDTRKDKTVIGENREKSYTRYVSTTDDVPAFLTKQLIEQMKDLGLPVVDKPAEGGAVVSCELVRFSVIETGTYQGELRLIIQVRSGDKVVWRGVVAGKATRFGRSYKLENYHEVLSDTVMDVLTRLLSDEVFMSVLAGKAMVVAVP</sequence>
<evidence type="ECO:0000256" key="1">
    <source>
        <dbReference type="SAM" id="SignalP"/>
    </source>
</evidence>
<name>A0ABQ5PZW2_9BACT</name>
<proteinExistence type="predicted"/>
<dbReference type="Proteomes" id="UP001165044">
    <property type="component" value="Unassembled WGS sequence"/>
</dbReference>
<organism evidence="2 3">
    <name type="scientific">Geothrix edaphica</name>
    <dbReference type="NCBI Taxonomy" id="2927976"/>
    <lineage>
        <taxon>Bacteria</taxon>
        <taxon>Pseudomonadati</taxon>
        <taxon>Acidobacteriota</taxon>
        <taxon>Holophagae</taxon>
        <taxon>Holophagales</taxon>
        <taxon>Holophagaceae</taxon>
        <taxon>Geothrix</taxon>
    </lineage>
</organism>
<accession>A0ABQ5PZW2</accession>